<proteinExistence type="predicted"/>
<name>A0ABR1KKY5_9PEZI</name>
<accession>A0ABR1KKY5</accession>
<dbReference type="Proteomes" id="UP001363622">
    <property type="component" value="Unassembled WGS sequence"/>
</dbReference>
<comment type="caution">
    <text evidence="1">The sequence shown here is derived from an EMBL/GenBank/DDBJ whole genome shotgun (WGS) entry which is preliminary data.</text>
</comment>
<evidence type="ECO:0000313" key="2">
    <source>
        <dbReference type="Proteomes" id="UP001363622"/>
    </source>
</evidence>
<keyword evidence="2" id="KW-1185">Reference proteome</keyword>
<evidence type="ECO:0000313" key="1">
    <source>
        <dbReference type="EMBL" id="KAK7516500.1"/>
    </source>
</evidence>
<protein>
    <submittedName>
        <fullName evidence="1">Uncharacterized protein</fullName>
    </submittedName>
</protein>
<organism evidence="1 2">
    <name type="scientific">Phyllosticta citriasiana</name>
    <dbReference type="NCBI Taxonomy" id="595635"/>
    <lineage>
        <taxon>Eukaryota</taxon>
        <taxon>Fungi</taxon>
        <taxon>Dikarya</taxon>
        <taxon>Ascomycota</taxon>
        <taxon>Pezizomycotina</taxon>
        <taxon>Dothideomycetes</taxon>
        <taxon>Dothideomycetes incertae sedis</taxon>
        <taxon>Botryosphaeriales</taxon>
        <taxon>Phyllostictaceae</taxon>
        <taxon>Phyllosticta</taxon>
    </lineage>
</organism>
<dbReference type="EMBL" id="JBBPHU010000006">
    <property type="protein sequence ID" value="KAK7516500.1"/>
    <property type="molecule type" value="Genomic_DNA"/>
</dbReference>
<reference evidence="1 2" key="1">
    <citation type="submission" date="2024-04" db="EMBL/GenBank/DDBJ databases">
        <title>Phyllosticta paracitricarpa is synonymous to the EU quarantine fungus P. citricarpa based on phylogenomic analyses.</title>
        <authorList>
            <consortium name="Lawrence Berkeley National Laboratory"/>
            <person name="Van Ingen-Buijs V.A."/>
            <person name="Van Westerhoven A.C."/>
            <person name="Haridas S."/>
            <person name="Skiadas P."/>
            <person name="Martin F."/>
            <person name="Groenewald J.Z."/>
            <person name="Crous P.W."/>
            <person name="Seidl M.F."/>
        </authorList>
    </citation>
    <scope>NUCLEOTIDE SEQUENCE [LARGE SCALE GENOMIC DNA]</scope>
    <source>
        <strain evidence="1 2">CBS 123371</strain>
    </source>
</reference>
<sequence length="160" mass="16553">MGTRRTNKRASKSNSVNLHFASRRPVSIIIAASAGSNQCPRLHVVCATSPPHRLVCCTAIRSALMGPRLGHSTPTRPDLPRATVADTNHPSTAAAAFACATQPSKKSPSAADCASARACLCVAACCCCCCCCRQTAYSSSGHLAASSHRSQTVPSSLNAL</sequence>
<gene>
    <name evidence="1" type="ORF">IWZ03DRAFT_378228</name>
</gene>